<name>W1YJP0_9ZZZZ</name>
<gene>
    <name evidence="2" type="ORF">Q604_UNBC03323G0001</name>
</gene>
<comment type="caution">
    <text evidence="2">The sequence shown here is derived from an EMBL/GenBank/DDBJ whole genome shotgun (WGS) entry which is preliminary data.</text>
</comment>
<sequence length="115" mass="12712">GAAQRGDQRYQPFQARSVRRRSGEDASLRRGDRSVGREPAWREGGRAWSVGLGVVGLALRPRRRGVVSPQDVHEGVDLVDRTAAYSSSVEDASEQKICNSPESDGPCWSMVWRNC</sequence>
<organism evidence="2">
    <name type="scientific">human gut metagenome</name>
    <dbReference type="NCBI Taxonomy" id="408170"/>
    <lineage>
        <taxon>unclassified sequences</taxon>
        <taxon>metagenomes</taxon>
        <taxon>organismal metagenomes</taxon>
    </lineage>
</organism>
<feature type="non-terminal residue" evidence="2">
    <location>
        <position position="1"/>
    </location>
</feature>
<evidence type="ECO:0000313" key="2">
    <source>
        <dbReference type="EMBL" id="ETJ42702.1"/>
    </source>
</evidence>
<protein>
    <submittedName>
        <fullName evidence="2">Uncharacterized protein</fullName>
    </submittedName>
</protein>
<dbReference type="AlphaFoldDB" id="W1YJP0"/>
<evidence type="ECO:0000256" key="1">
    <source>
        <dbReference type="SAM" id="MobiDB-lite"/>
    </source>
</evidence>
<feature type="compositionally biased region" description="Basic and acidic residues" evidence="1">
    <location>
        <begin position="21"/>
        <end position="39"/>
    </location>
</feature>
<feature type="region of interest" description="Disordered" evidence="1">
    <location>
        <begin position="1"/>
        <end position="39"/>
    </location>
</feature>
<proteinExistence type="predicted"/>
<dbReference type="EMBL" id="AZMM01003323">
    <property type="protein sequence ID" value="ETJ42702.1"/>
    <property type="molecule type" value="Genomic_DNA"/>
</dbReference>
<reference evidence="2" key="1">
    <citation type="submission" date="2013-12" db="EMBL/GenBank/DDBJ databases">
        <title>A Varibaculum cambriense genome reconstructed from a premature infant gut community with otherwise low bacterial novelty that shifts toward anaerobic metabolism during the third week of life.</title>
        <authorList>
            <person name="Brown C.T."/>
            <person name="Sharon I."/>
            <person name="Thomas B.C."/>
            <person name="Castelle C.J."/>
            <person name="Morowitz M.J."/>
            <person name="Banfield J.F."/>
        </authorList>
    </citation>
    <scope>NUCLEOTIDE SEQUENCE</scope>
</reference>
<accession>W1YJP0</accession>